<sequence length="190" mass="21112">MAIASLRMESAFARIGLNIQKPVQEIEQPKADLSLSQKPAIMEIKQEPGTMTIDSSRARYNSGIPSASEVSDDNAGFGKQKGFEAIARISEEGDQLRAIENRQDPIPQQAATNMGLPTTPVTTPLLPDEGVNVSYQKGNLDIKVQTRGYQNETRIQPPILKYTPGDVQVYMQQYNRLNIEVVDRQVNRLI</sequence>
<gene>
    <name evidence="1" type="ORF">BP422_22655</name>
</gene>
<dbReference type="EMBL" id="CP018145">
    <property type="protein sequence ID" value="ASJ56098.1"/>
    <property type="molecule type" value="Genomic_DNA"/>
</dbReference>
<reference evidence="1 2" key="1">
    <citation type="submission" date="2016-11" db="EMBL/GenBank/DDBJ databases">
        <authorList>
            <person name="Jaros S."/>
            <person name="Januszkiewicz K."/>
            <person name="Wedrychowicz H."/>
        </authorList>
    </citation>
    <scope>NUCLEOTIDE SEQUENCE [LARGE SCALE GENOMIC DNA]</scope>
    <source>
        <strain evidence="1 2">NF2</strain>
    </source>
</reference>
<evidence type="ECO:0000313" key="2">
    <source>
        <dbReference type="Proteomes" id="UP000197781"/>
    </source>
</evidence>
<organism evidence="1 2">
    <name type="scientific">Brevibacillus formosus</name>
    <dbReference type="NCBI Taxonomy" id="54913"/>
    <lineage>
        <taxon>Bacteria</taxon>
        <taxon>Bacillati</taxon>
        <taxon>Bacillota</taxon>
        <taxon>Bacilli</taxon>
        <taxon>Bacillales</taxon>
        <taxon>Paenibacillaceae</taxon>
        <taxon>Brevibacillus</taxon>
    </lineage>
</organism>
<evidence type="ECO:0000313" key="1">
    <source>
        <dbReference type="EMBL" id="ASJ56098.1"/>
    </source>
</evidence>
<protein>
    <submittedName>
        <fullName evidence="1">Uncharacterized protein</fullName>
    </submittedName>
</protein>
<dbReference type="InterPro" id="IPR045527">
    <property type="entry name" value="DUF6470"/>
</dbReference>
<dbReference type="KEGG" id="bfm:BP422_22655"/>
<dbReference type="AlphaFoldDB" id="A0A220MLU7"/>
<dbReference type="Pfam" id="PF20074">
    <property type="entry name" value="DUF6470"/>
    <property type="match status" value="1"/>
</dbReference>
<dbReference type="Proteomes" id="UP000197781">
    <property type="component" value="Chromosome"/>
</dbReference>
<proteinExistence type="predicted"/>
<name>A0A220MLU7_9BACL</name>
<accession>A0A220MLU7</accession>
<dbReference type="RefSeq" id="WP_088909704.1">
    <property type="nucleotide sequence ID" value="NZ_CP018145.1"/>
</dbReference>